<evidence type="ECO:0000259" key="5">
    <source>
        <dbReference type="Pfam" id="PF00135"/>
    </source>
</evidence>
<comment type="caution">
    <text evidence="6">The sequence shown here is derived from an EMBL/GenBank/DDBJ whole genome shotgun (WGS) entry which is preliminary data.</text>
</comment>
<keyword evidence="7" id="KW-1185">Reference proteome</keyword>
<dbReference type="PROSITE" id="PS00122">
    <property type="entry name" value="CARBOXYLESTERASE_B_1"/>
    <property type="match status" value="1"/>
</dbReference>
<accession>A0A1W9ZVD4</accession>
<evidence type="ECO:0000313" key="6">
    <source>
        <dbReference type="EMBL" id="ORA21741.1"/>
    </source>
</evidence>
<keyword evidence="3 4" id="KW-0378">Hydrolase</keyword>
<dbReference type="InterPro" id="IPR019819">
    <property type="entry name" value="Carboxylesterase_B_CS"/>
</dbReference>
<dbReference type="InterPro" id="IPR002168">
    <property type="entry name" value="Lipase_GDXG_HIS_AS"/>
</dbReference>
<evidence type="ECO:0000256" key="1">
    <source>
        <dbReference type="ARBA" id="ARBA00005964"/>
    </source>
</evidence>
<dbReference type="EMBL" id="MVHE01000013">
    <property type="protein sequence ID" value="ORA21741.1"/>
    <property type="molecule type" value="Genomic_DNA"/>
</dbReference>
<dbReference type="SUPFAM" id="SSF53474">
    <property type="entry name" value="alpha/beta-Hydrolases"/>
    <property type="match status" value="1"/>
</dbReference>
<dbReference type="InterPro" id="IPR050309">
    <property type="entry name" value="Type-B_Carboxylest/Lipase"/>
</dbReference>
<reference evidence="6 7" key="1">
    <citation type="submission" date="2017-02" db="EMBL/GenBank/DDBJ databases">
        <title>The new phylogeny of genus Mycobacterium.</title>
        <authorList>
            <person name="Tortoli E."/>
            <person name="Trovato A."/>
            <person name="Cirillo D.M."/>
        </authorList>
    </citation>
    <scope>NUCLEOTIDE SEQUENCE [LARGE SCALE GENOMIC DNA]</scope>
    <source>
        <strain evidence="6 7">DSM 45057</strain>
    </source>
</reference>
<dbReference type="OrthoDB" id="3199405at2"/>
<dbReference type="RefSeq" id="WP_083113296.1">
    <property type="nucleotide sequence ID" value="NZ_JACKTS010000060.1"/>
</dbReference>
<evidence type="ECO:0000256" key="2">
    <source>
        <dbReference type="ARBA" id="ARBA00010515"/>
    </source>
</evidence>
<dbReference type="InterPro" id="IPR002018">
    <property type="entry name" value="CarbesteraseB"/>
</dbReference>
<proteinExistence type="inferred from homology"/>
<dbReference type="GO" id="GO:0016787">
    <property type="term" value="F:hydrolase activity"/>
    <property type="evidence" value="ECO:0007669"/>
    <property type="project" value="UniProtKB-KW"/>
</dbReference>
<dbReference type="InterPro" id="IPR019826">
    <property type="entry name" value="Carboxylesterase_B_AS"/>
</dbReference>
<gene>
    <name evidence="6" type="ORF">BST12_11840</name>
</gene>
<comment type="similarity">
    <text evidence="2">Belongs to the 'GDXG' lipolytic enzyme family.</text>
</comment>
<evidence type="ECO:0000313" key="7">
    <source>
        <dbReference type="Proteomes" id="UP000192284"/>
    </source>
</evidence>
<dbReference type="PANTHER" id="PTHR11559">
    <property type="entry name" value="CARBOXYLESTERASE"/>
    <property type="match status" value="1"/>
</dbReference>
<dbReference type="Pfam" id="PF00135">
    <property type="entry name" value="COesterase"/>
    <property type="match status" value="1"/>
</dbReference>
<dbReference type="Proteomes" id="UP000192284">
    <property type="component" value="Unassembled WGS sequence"/>
</dbReference>
<comment type="similarity">
    <text evidence="1 4">Belongs to the type-B carboxylesterase/lipase family.</text>
</comment>
<dbReference type="InterPro" id="IPR029058">
    <property type="entry name" value="AB_hydrolase_fold"/>
</dbReference>
<protein>
    <recommendedName>
        <fullName evidence="4">Carboxylic ester hydrolase</fullName>
        <ecNumber evidence="4">3.1.1.-</ecNumber>
    </recommendedName>
</protein>
<sequence length="501" mass="54556">MHERTVRARTVSGIVEGFTRDGVNRWRSIPYARPPVGPLRFRAPQPPQPWSGVRHCHGFASCAPQQRRYTMLGLGKYQPMSEDCLTLNVVAPEAPGAEPLPVMVFIHGGGYILGSSATPLYDGAALARRGCVYVSVNYRFGALGCLDLSSLSTPDIAFDSNVYLRDLVLALRWIRDNIAEFGGDPDNVTIFGESAGAHITATLLAVPAAEGLFARAISESPAAGMVRSGDVAAEFASRFAGLLGARPHDAADALMRASATQLVEIQHRLIDQGMQKRLGAFPIGPVFGDDVLPMDPVEAMACGKAHRVPLIVGTNAEEGRLFTRFLGMLPTNQAMVEELFADAEPGARERITAAYPNYPKPEACIQLGGDFAFGAAAWQIAEAHGVHAPTYMYRYDYAPRALRWAGFGATHATELLAVFDVYRTRFGALLTAGADRGTALRVSNEVQRRWRSFSKAGVPGEGWPAYTQADRAVLVIDRKCRVEFDPHQHRRMAWDGFTLAR</sequence>
<dbReference type="EC" id="3.1.1.-" evidence="4"/>
<dbReference type="ESTHER" id="9myco-a0a1w9zvd4">
    <property type="family name" value="Carb_B_Bacteria"/>
</dbReference>
<evidence type="ECO:0000256" key="3">
    <source>
        <dbReference type="ARBA" id="ARBA00022801"/>
    </source>
</evidence>
<evidence type="ECO:0000256" key="4">
    <source>
        <dbReference type="RuleBase" id="RU361235"/>
    </source>
</evidence>
<dbReference type="AlphaFoldDB" id="A0A1W9ZVD4"/>
<name>A0A1W9ZVD4_MYCAN</name>
<organism evidence="6 7">
    <name type="scientific">Mycobacterium angelicum</name>
    <dbReference type="NCBI Taxonomy" id="470074"/>
    <lineage>
        <taxon>Bacteria</taxon>
        <taxon>Bacillati</taxon>
        <taxon>Actinomycetota</taxon>
        <taxon>Actinomycetes</taxon>
        <taxon>Mycobacteriales</taxon>
        <taxon>Mycobacteriaceae</taxon>
        <taxon>Mycobacterium</taxon>
    </lineage>
</organism>
<dbReference type="PROSITE" id="PS00941">
    <property type="entry name" value="CARBOXYLESTERASE_B_2"/>
    <property type="match status" value="1"/>
</dbReference>
<feature type="domain" description="Carboxylesterase type B" evidence="5">
    <location>
        <begin position="8"/>
        <end position="489"/>
    </location>
</feature>
<dbReference type="PROSITE" id="PS01173">
    <property type="entry name" value="LIPASE_GDXG_HIS"/>
    <property type="match status" value="1"/>
</dbReference>
<dbReference type="Gene3D" id="3.40.50.1820">
    <property type="entry name" value="alpha/beta hydrolase"/>
    <property type="match status" value="1"/>
</dbReference>